<evidence type="ECO:0000256" key="7">
    <source>
        <dbReference type="RuleBase" id="RU910716"/>
    </source>
</evidence>
<evidence type="ECO:0000313" key="9">
    <source>
        <dbReference type="Proteomes" id="UP001152795"/>
    </source>
</evidence>
<comment type="similarity">
    <text evidence="2 7">Belongs to the XK family.</text>
</comment>
<evidence type="ECO:0000256" key="1">
    <source>
        <dbReference type="ARBA" id="ARBA00004651"/>
    </source>
</evidence>
<proteinExistence type="inferred from homology"/>
<keyword evidence="4 7" id="KW-0812">Transmembrane</keyword>
<dbReference type="InterPro" id="IPR018629">
    <property type="entry name" value="XK-rel"/>
</dbReference>
<keyword evidence="6 7" id="KW-0472">Membrane</keyword>
<name>A0A7D9JS60_PARCT</name>
<organism evidence="8 9">
    <name type="scientific">Paramuricea clavata</name>
    <name type="common">Red gorgonian</name>
    <name type="synonym">Violescent sea-whip</name>
    <dbReference type="NCBI Taxonomy" id="317549"/>
    <lineage>
        <taxon>Eukaryota</taxon>
        <taxon>Metazoa</taxon>
        <taxon>Cnidaria</taxon>
        <taxon>Anthozoa</taxon>
        <taxon>Octocorallia</taxon>
        <taxon>Malacalcyonacea</taxon>
        <taxon>Plexauridae</taxon>
        <taxon>Paramuricea</taxon>
    </lineage>
</organism>
<dbReference type="GO" id="GO:0005886">
    <property type="term" value="C:plasma membrane"/>
    <property type="evidence" value="ECO:0007669"/>
    <property type="project" value="UniProtKB-SubCell"/>
</dbReference>
<dbReference type="InterPro" id="IPR050895">
    <property type="entry name" value="XK-related_scramblase"/>
</dbReference>
<evidence type="ECO:0000256" key="4">
    <source>
        <dbReference type="ARBA" id="ARBA00022692"/>
    </source>
</evidence>
<dbReference type="PANTHER" id="PTHR16024">
    <property type="entry name" value="XK-RELATED PROTEIN"/>
    <property type="match status" value="1"/>
</dbReference>
<sequence>MWDKFHFYSLVVSLVLYLVDLATDVYVAVQHHRNGDELLSYVTVYIIVLSAVLVNIYATATLNASCKVRVLDCLTHFSMIHHFIGEICRCKKESGGDKAYPCGSRKHFSECDCDTCKKQLEESVRASLDMSYVRSMEAFTEAVPQWALQVYVMF</sequence>
<feature type="transmembrane region" description="Helical" evidence="7">
    <location>
        <begin position="6"/>
        <end position="26"/>
    </location>
</feature>
<dbReference type="GO" id="GO:1902742">
    <property type="term" value="P:apoptotic process involved in development"/>
    <property type="evidence" value="ECO:0007669"/>
    <property type="project" value="TreeGrafter"/>
</dbReference>
<dbReference type="AlphaFoldDB" id="A0A7D9JS60"/>
<dbReference type="Proteomes" id="UP001152795">
    <property type="component" value="Unassembled WGS sequence"/>
</dbReference>
<keyword evidence="3" id="KW-1003">Cell membrane</keyword>
<comment type="caution">
    <text evidence="8">The sequence shown here is derived from an EMBL/GenBank/DDBJ whole genome shotgun (WGS) entry which is preliminary data.</text>
</comment>
<gene>
    <name evidence="8" type="ORF">PACLA_8A040492</name>
</gene>
<reference evidence="8" key="1">
    <citation type="submission" date="2020-04" db="EMBL/GenBank/DDBJ databases">
        <authorList>
            <person name="Alioto T."/>
            <person name="Alioto T."/>
            <person name="Gomez Garrido J."/>
        </authorList>
    </citation>
    <scope>NUCLEOTIDE SEQUENCE</scope>
    <source>
        <strain evidence="8">A484AB</strain>
    </source>
</reference>
<dbReference type="PANTHER" id="PTHR16024:SF6">
    <property type="entry name" value="XK-RELATED PROTEIN"/>
    <property type="match status" value="1"/>
</dbReference>
<protein>
    <recommendedName>
        <fullName evidence="7">XK-related protein</fullName>
    </recommendedName>
</protein>
<comment type="caution">
    <text evidence="7">Lacks conserved residue(s) required for the propagation of feature annotation.</text>
</comment>
<feature type="non-terminal residue" evidence="8">
    <location>
        <position position="154"/>
    </location>
</feature>
<comment type="subcellular location">
    <subcellularLocation>
        <location evidence="1">Cell membrane</location>
        <topology evidence="1">Multi-pass membrane protein</topology>
    </subcellularLocation>
    <subcellularLocation>
        <location evidence="7">Membrane</location>
        <topology evidence="7">Multi-pass membrane protein</topology>
    </subcellularLocation>
</comment>
<accession>A0A7D9JS60</accession>
<dbReference type="EMBL" id="CACRXK020020272">
    <property type="protein sequence ID" value="CAB4034618.1"/>
    <property type="molecule type" value="Genomic_DNA"/>
</dbReference>
<evidence type="ECO:0000256" key="2">
    <source>
        <dbReference type="ARBA" id="ARBA00008789"/>
    </source>
</evidence>
<evidence type="ECO:0000256" key="5">
    <source>
        <dbReference type="ARBA" id="ARBA00022989"/>
    </source>
</evidence>
<evidence type="ECO:0000256" key="3">
    <source>
        <dbReference type="ARBA" id="ARBA00022475"/>
    </source>
</evidence>
<keyword evidence="5 7" id="KW-1133">Transmembrane helix</keyword>
<dbReference type="OrthoDB" id="8190653at2759"/>
<feature type="transmembrane region" description="Helical" evidence="7">
    <location>
        <begin position="38"/>
        <end position="58"/>
    </location>
</feature>
<evidence type="ECO:0000313" key="8">
    <source>
        <dbReference type="EMBL" id="CAB4034618.1"/>
    </source>
</evidence>
<dbReference type="GO" id="GO:0043652">
    <property type="term" value="P:engulfment of apoptotic cell"/>
    <property type="evidence" value="ECO:0007669"/>
    <property type="project" value="TreeGrafter"/>
</dbReference>
<dbReference type="Pfam" id="PF09815">
    <property type="entry name" value="XK-related"/>
    <property type="match status" value="1"/>
</dbReference>
<evidence type="ECO:0000256" key="6">
    <source>
        <dbReference type="ARBA" id="ARBA00023136"/>
    </source>
</evidence>
<dbReference type="GO" id="GO:0070782">
    <property type="term" value="P:phosphatidylserine exposure on apoptotic cell surface"/>
    <property type="evidence" value="ECO:0007669"/>
    <property type="project" value="TreeGrafter"/>
</dbReference>
<keyword evidence="9" id="KW-1185">Reference proteome</keyword>